<dbReference type="EMBL" id="MEIV01000025">
    <property type="protein sequence ID" value="PIT63769.1"/>
    <property type="molecule type" value="Genomic_DNA"/>
</dbReference>
<dbReference type="AlphaFoldDB" id="A0A2N9Y5H4"/>
<organism evidence="1 2">
    <name type="scientific">Snodgrassella alvi</name>
    <dbReference type="NCBI Taxonomy" id="1196083"/>
    <lineage>
        <taxon>Bacteria</taxon>
        <taxon>Pseudomonadati</taxon>
        <taxon>Pseudomonadota</taxon>
        <taxon>Betaproteobacteria</taxon>
        <taxon>Neisseriales</taxon>
        <taxon>Neisseriaceae</taxon>
        <taxon>Snodgrassella</taxon>
    </lineage>
</organism>
<protein>
    <recommendedName>
        <fullName evidence="3">N-acetyltransferase domain-containing protein</fullName>
    </recommendedName>
</protein>
<evidence type="ECO:0000313" key="2">
    <source>
        <dbReference type="Proteomes" id="UP000231094"/>
    </source>
</evidence>
<proteinExistence type="predicted"/>
<accession>A0A2N9Y5H4</accession>
<gene>
    <name evidence="1" type="ORF">BHC47_03295</name>
</gene>
<evidence type="ECO:0008006" key="3">
    <source>
        <dbReference type="Google" id="ProtNLM"/>
    </source>
</evidence>
<comment type="caution">
    <text evidence="1">The sequence shown here is derived from an EMBL/GenBank/DDBJ whole genome shotgun (WGS) entry which is preliminary data.</text>
</comment>
<sequence>MRENQWYAPWSIGIMDRYNFELAKLVVTSEFQSKHIGAKFIEAVIIKVREQGEKSSIRAIPA</sequence>
<evidence type="ECO:0000313" key="1">
    <source>
        <dbReference type="EMBL" id="PIT63769.1"/>
    </source>
</evidence>
<dbReference type="Proteomes" id="UP000231094">
    <property type="component" value="Unassembled WGS sequence"/>
</dbReference>
<name>A0A2N9Y5H4_9NEIS</name>
<reference evidence="1 2" key="1">
    <citation type="journal article" date="2017" name="MBio">
        <title>Type VI secretion-mediated competition in the bee gut microbiome.</title>
        <authorList>
            <person name="Steele M.I."/>
            <person name="Kwong W.K."/>
            <person name="Powell J.E."/>
            <person name="Whiteley M."/>
            <person name="Moran N.A."/>
        </authorList>
    </citation>
    <scope>NUCLEOTIDE SEQUENCE [LARGE SCALE GENOMIC DNA]</scope>
    <source>
        <strain evidence="1 2">PEB0171</strain>
    </source>
</reference>